<dbReference type="NCBIfam" id="TIGR03552">
    <property type="entry name" value="F420_cofC"/>
    <property type="match status" value="1"/>
</dbReference>
<organism evidence="6 7">
    <name type="scientific">Methanococcoides seepicolus</name>
    <dbReference type="NCBI Taxonomy" id="2828780"/>
    <lineage>
        <taxon>Archaea</taxon>
        <taxon>Methanobacteriati</taxon>
        <taxon>Methanobacteriota</taxon>
        <taxon>Stenosarchaea group</taxon>
        <taxon>Methanomicrobia</taxon>
        <taxon>Methanosarcinales</taxon>
        <taxon>Methanosarcinaceae</taxon>
        <taxon>Methanococcoides</taxon>
    </lineage>
</organism>
<dbReference type="Proteomes" id="UP001056766">
    <property type="component" value="Unassembled WGS sequence"/>
</dbReference>
<reference evidence="6" key="1">
    <citation type="journal article" date="2021" name="mSystems">
        <title>Bacteria and Archaea Synergistically Convert Glycine Betaine to Biogenic Methane in the Formosa Cold Seep of the South China Sea.</title>
        <authorList>
            <person name="Li L."/>
            <person name="Zhang W."/>
            <person name="Zhang S."/>
            <person name="Song L."/>
            <person name="Sun Q."/>
            <person name="Zhang H."/>
            <person name="Xiang H."/>
            <person name="Dong X."/>
        </authorList>
    </citation>
    <scope>NUCLEOTIDE SEQUENCE</scope>
    <source>
        <strain evidence="6">LLY</strain>
    </source>
</reference>
<dbReference type="InterPro" id="IPR002835">
    <property type="entry name" value="CofC"/>
</dbReference>
<dbReference type="EC" id="2.7.7.68" evidence="5"/>
<reference evidence="6" key="2">
    <citation type="submission" date="2021-04" db="EMBL/GenBank/DDBJ databases">
        <authorList>
            <person name="Dong X."/>
        </authorList>
    </citation>
    <scope>NUCLEOTIDE SEQUENCE</scope>
    <source>
        <strain evidence="6">LLY</strain>
    </source>
</reference>
<dbReference type="PANTHER" id="PTHR40392">
    <property type="entry name" value="2-PHOSPHO-L-LACTATE GUANYLYLTRANSFERASE"/>
    <property type="match status" value="1"/>
</dbReference>
<protein>
    <recommendedName>
        <fullName evidence="5">2-phospho-L-lactate guanylyltransferase</fullName>
        <shortName evidence="5">LP guanylyltransferase</shortName>
        <ecNumber evidence="5">2.7.7.68</ecNumber>
    </recommendedName>
</protein>
<dbReference type="PANTHER" id="PTHR40392:SF1">
    <property type="entry name" value="2-PHOSPHO-L-LACTATE GUANYLYLTRANSFERASE"/>
    <property type="match status" value="1"/>
</dbReference>
<evidence type="ECO:0000256" key="2">
    <source>
        <dbReference type="ARBA" id="ARBA00022695"/>
    </source>
</evidence>
<dbReference type="Gene3D" id="6.10.140.50">
    <property type="match status" value="1"/>
</dbReference>
<dbReference type="GO" id="GO:0043814">
    <property type="term" value="F:phospholactate guanylyltransferase activity"/>
    <property type="evidence" value="ECO:0007669"/>
    <property type="project" value="UniProtKB-EC"/>
</dbReference>
<evidence type="ECO:0000256" key="4">
    <source>
        <dbReference type="ARBA" id="ARBA00023134"/>
    </source>
</evidence>
<proteinExistence type="inferred from homology"/>
<dbReference type="Pfam" id="PF01983">
    <property type="entry name" value="CofC"/>
    <property type="match status" value="1"/>
</dbReference>
<keyword evidence="1 5" id="KW-0808">Transferase</keyword>
<comment type="caution">
    <text evidence="6">The sequence shown here is derived from an EMBL/GenBank/DDBJ whole genome shotgun (WGS) entry which is preliminary data.</text>
</comment>
<evidence type="ECO:0000256" key="5">
    <source>
        <dbReference type="HAMAP-Rule" id="MF_02114"/>
    </source>
</evidence>
<comment type="function">
    <text evidence="5">Guanylyltransferase that catalyzes the activation of (2S)-2-phospholactate (2-PL) as (2S)-lactyl-2-diphospho-5'-guanosine, via the condensation of 2-PL with GTP. It is involved in the biosynthesis of coenzyme F420, a hydride carrier cofactor.</text>
</comment>
<keyword evidence="2 5" id="KW-0548">Nucleotidyltransferase</keyword>
<sequence length="215" mass="23879">MRAVIPYKNENAKSRLSPVLSKEEREEFVELMLEDVIKALNDAGMTTVDILTTSTEGIPKEFKGDLIVTEPGLNDSINEYLQNASEPVLIIMADLPLVTGDHIRKITSVSEDVVIVPGKGGGTNILFIRHPNEFTVKYHDCSFTSHCEITEDLDKSMHIFDSFLASTDIDEPHDIVELMLHGKGKAKEYAEKRFGSETGKGRVKISPLSKLSSFI</sequence>
<comment type="similarity">
    <text evidence="5">Belongs to the CofC family.</text>
</comment>
<gene>
    <name evidence="5 6" type="primary">cofC</name>
    <name evidence="6" type="ORF">KDK67_04370</name>
</gene>
<dbReference type="InterPro" id="IPR029044">
    <property type="entry name" value="Nucleotide-diphossugar_trans"/>
</dbReference>
<dbReference type="EMBL" id="JAGSOI010000011">
    <property type="protein sequence ID" value="MCM1986247.1"/>
    <property type="molecule type" value="Genomic_DNA"/>
</dbReference>
<dbReference type="GO" id="GO:0005525">
    <property type="term" value="F:GTP binding"/>
    <property type="evidence" value="ECO:0007669"/>
    <property type="project" value="UniProtKB-KW"/>
</dbReference>
<evidence type="ECO:0000313" key="7">
    <source>
        <dbReference type="Proteomes" id="UP001056766"/>
    </source>
</evidence>
<keyword evidence="3 5" id="KW-0547">Nucleotide-binding</keyword>
<comment type="subunit">
    <text evidence="5">Homodimer.</text>
</comment>
<keyword evidence="4 5" id="KW-0342">GTP-binding</keyword>
<dbReference type="HAMAP" id="MF_02114">
    <property type="entry name" value="CofC"/>
    <property type="match status" value="1"/>
</dbReference>
<dbReference type="SUPFAM" id="SSF53448">
    <property type="entry name" value="Nucleotide-diphospho-sugar transferases"/>
    <property type="match status" value="1"/>
</dbReference>
<accession>A0A9E5DAV9</accession>
<evidence type="ECO:0000256" key="1">
    <source>
        <dbReference type="ARBA" id="ARBA00022679"/>
    </source>
</evidence>
<evidence type="ECO:0000313" key="6">
    <source>
        <dbReference type="EMBL" id="MCM1986247.1"/>
    </source>
</evidence>
<dbReference type="Gene3D" id="3.90.550.10">
    <property type="entry name" value="Spore Coat Polysaccharide Biosynthesis Protein SpsA, Chain A"/>
    <property type="match status" value="1"/>
</dbReference>
<keyword evidence="7" id="KW-1185">Reference proteome</keyword>
<evidence type="ECO:0000256" key="3">
    <source>
        <dbReference type="ARBA" id="ARBA00022741"/>
    </source>
</evidence>
<comment type="pathway">
    <text evidence="5">Cofactor biosynthesis; coenzyme F420 biosynthesis.</text>
</comment>
<dbReference type="GO" id="GO:0052645">
    <property type="term" value="P:F420-0 metabolic process"/>
    <property type="evidence" value="ECO:0007669"/>
    <property type="project" value="UniProtKB-UniRule"/>
</dbReference>
<dbReference type="RefSeq" id="WP_250867613.1">
    <property type="nucleotide sequence ID" value="NZ_JAGSOI010000011.1"/>
</dbReference>
<name>A0A9E5DAV9_9EURY</name>
<comment type="catalytic activity">
    <reaction evidence="5">
        <text>(2S)-2-phospholactate + GTP + H(+) = (2S)-lactyl-2-diphospho-5'-guanosine + diphosphate</text>
        <dbReference type="Rhea" id="RHEA:63424"/>
        <dbReference type="ChEBI" id="CHEBI:15378"/>
        <dbReference type="ChEBI" id="CHEBI:33019"/>
        <dbReference type="ChEBI" id="CHEBI:37565"/>
        <dbReference type="ChEBI" id="CHEBI:59435"/>
        <dbReference type="ChEBI" id="CHEBI:59906"/>
        <dbReference type="EC" id="2.7.7.68"/>
    </reaction>
</comment>
<dbReference type="AlphaFoldDB" id="A0A9E5DAV9"/>